<dbReference type="GO" id="GO:0006189">
    <property type="term" value="P:'de novo' IMP biosynthetic process"/>
    <property type="evidence" value="ECO:0007669"/>
    <property type="project" value="UniProtKB-UniRule"/>
</dbReference>
<comment type="similarity">
    <text evidence="4 6">Belongs to the GART family.</text>
</comment>
<keyword evidence="3 6" id="KW-0658">Purine biosynthesis</keyword>
<feature type="binding site" evidence="6">
    <location>
        <begin position="25"/>
        <end position="27"/>
    </location>
    <ligand>
        <name>N(1)-(5-phospho-beta-D-ribosyl)glycinamide</name>
        <dbReference type="ChEBI" id="CHEBI:143788"/>
    </ligand>
</feature>
<dbReference type="HAMAP" id="MF_01930">
    <property type="entry name" value="PurN"/>
    <property type="match status" value="1"/>
</dbReference>
<dbReference type="InterPro" id="IPR001555">
    <property type="entry name" value="GART_AS"/>
</dbReference>
<dbReference type="UniPathway" id="UPA00074">
    <property type="reaction ID" value="UER00126"/>
</dbReference>
<name>A0A0P9CQ83_9BACL</name>
<feature type="active site" description="Proton donor" evidence="6">
    <location>
        <position position="123"/>
    </location>
</feature>
<feature type="binding site" evidence="6">
    <location>
        <begin position="104"/>
        <end position="107"/>
    </location>
    <ligand>
        <name>(6R)-10-formyltetrahydrofolate</name>
        <dbReference type="ChEBI" id="CHEBI:195366"/>
    </ligand>
</feature>
<dbReference type="CDD" id="cd08645">
    <property type="entry name" value="FMT_core_GART"/>
    <property type="match status" value="1"/>
</dbReference>
<dbReference type="InterPro" id="IPR004607">
    <property type="entry name" value="GART"/>
</dbReference>
<dbReference type="OrthoDB" id="9806170at2"/>
<accession>A0A0P9CQ83</accession>
<evidence type="ECO:0000256" key="2">
    <source>
        <dbReference type="ARBA" id="ARBA00022679"/>
    </source>
</evidence>
<feature type="binding site" evidence="6">
    <location>
        <position position="79"/>
    </location>
    <ligand>
        <name>(6R)-10-formyltetrahydrofolate</name>
        <dbReference type="ChEBI" id="CHEBI:195366"/>
    </ligand>
</feature>
<dbReference type="NCBIfam" id="TIGR00639">
    <property type="entry name" value="PurN"/>
    <property type="match status" value="1"/>
</dbReference>
<dbReference type="Proteomes" id="UP000050482">
    <property type="component" value="Unassembled WGS sequence"/>
</dbReference>
<evidence type="ECO:0000259" key="7">
    <source>
        <dbReference type="Pfam" id="PF00551"/>
    </source>
</evidence>
<keyword evidence="2 6" id="KW-0808">Transferase</keyword>
<evidence type="ECO:0000256" key="4">
    <source>
        <dbReference type="ARBA" id="ARBA00038440"/>
    </source>
</evidence>
<evidence type="ECO:0000256" key="5">
    <source>
        <dbReference type="ARBA" id="ARBA00047664"/>
    </source>
</evidence>
<feature type="site" description="Raises pKa of active site His" evidence="6">
    <location>
        <position position="159"/>
    </location>
</feature>
<dbReference type="PANTHER" id="PTHR43369">
    <property type="entry name" value="PHOSPHORIBOSYLGLYCINAMIDE FORMYLTRANSFERASE"/>
    <property type="match status" value="1"/>
</dbReference>
<feature type="binding site" evidence="6">
    <location>
        <position position="121"/>
    </location>
    <ligand>
        <name>(6R)-10-formyltetrahydrofolate</name>
        <dbReference type="ChEBI" id="CHEBI:195366"/>
    </ligand>
</feature>
<evidence type="ECO:0000256" key="6">
    <source>
        <dbReference type="HAMAP-Rule" id="MF_01930"/>
    </source>
</evidence>
<dbReference type="EC" id="2.1.2.2" evidence="6"/>
<dbReference type="InterPro" id="IPR002376">
    <property type="entry name" value="Formyl_transf_N"/>
</dbReference>
<proteinExistence type="inferred from homology"/>
<dbReference type="PANTHER" id="PTHR43369:SF2">
    <property type="entry name" value="PHOSPHORIBOSYLGLYCINAMIDE FORMYLTRANSFERASE"/>
    <property type="match status" value="1"/>
</dbReference>
<protein>
    <recommendedName>
        <fullName evidence="6">Phosphoribosylglycinamide formyltransferase</fullName>
        <ecNumber evidence="6">2.1.2.2</ecNumber>
    </recommendedName>
    <alternativeName>
        <fullName evidence="6">5'-phosphoribosylglycinamide transformylase</fullName>
    </alternativeName>
    <alternativeName>
        <fullName evidence="6">GAR transformylase</fullName>
        <shortName evidence="6">GART</shortName>
    </alternativeName>
</protein>
<dbReference type="PROSITE" id="PS00373">
    <property type="entry name" value="GART"/>
    <property type="match status" value="1"/>
</dbReference>
<dbReference type="Gene3D" id="3.40.50.170">
    <property type="entry name" value="Formyl transferase, N-terminal domain"/>
    <property type="match status" value="1"/>
</dbReference>
<dbReference type="STRING" id="471514.AN477_04505"/>
<feature type="domain" description="Formyl transferase N-terminal" evidence="7">
    <location>
        <begin position="16"/>
        <end position="196"/>
    </location>
</feature>
<dbReference type="GO" id="GO:0004644">
    <property type="term" value="F:phosphoribosylglycinamide formyltransferase activity"/>
    <property type="evidence" value="ECO:0007669"/>
    <property type="project" value="UniProtKB-UniRule"/>
</dbReference>
<organism evidence="8 9">
    <name type="scientific">Alicyclobacillus ferrooxydans</name>
    <dbReference type="NCBI Taxonomy" id="471514"/>
    <lineage>
        <taxon>Bacteria</taxon>
        <taxon>Bacillati</taxon>
        <taxon>Bacillota</taxon>
        <taxon>Bacilli</taxon>
        <taxon>Bacillales</taxon>
        <taxon>Alicyclobacillaceae</taxon>
        <taxon>Alicyclobacillus</taxon>
    </lineage>
</organism>
<gene>
    <name evidence="6" type="primary">purN</name>
    <name evidence="8" type="ORF">AN477_04505</name>
</gene>
<dbReference type="RefSeq" id="WP_054967992.1">
    <property type="nucleotide sequence ID" value="NZ_LJCO01000017.1"/>
</dbReference>
<comment type="function">
    <text evidence="6">Catalyzes the transfer of a formyl group from 10-formyltetrahydrofolate to 5-phospho-ribosyl-glycinamide (GAR), producing 5-phospho-ribosyl-N-formylglycinamide (FGAR) and tetrahydrofolate.</text>
</comment>
<keyword evidence="9" id="KW-1185">Reference proteome</keyword>
<sequence>MSTGEANPVQPGRRARIAVFVSGEGTNLQAILGYAVGCPGWIVEVALVVTDKPWCRAVQRALGAGAPVFAAEPKAFPSRSAYERAILRELRAHGVDGIALAGYMRIVGSDILEAYPNRILNLHPSLLPAFPGRSAIADALSAGVTETGVTVHYVDAGVDTGPIIAQWRVPVTEGMELGTLTQRVHEVEHHLYPAVIGQVASSWLSE</sequence>
<dbReference type="GO" id="GO:0005829">
    <property type="term" value="C:cytosol"/>
    <property type="evidence" value="ECO:0007669"/>
    <property type="project" value="TreeGrafter"/>
</dbReference>
<evidence type="ECO:0000313" key="9">
    <source>
        <dbReference type="Proteomes" id="UP000050482"/>
    </source>
</evidence>
<comment type="caution">
    <text evidence="8">The sequence shown here is derived from an EMBL/GenBank/DDBJ whole genome shotgun (WGS) entry which is preliminary data.</text>
</comment>
<evidence type="ECO:0000313" key="8">
    <source>
        <dbReference type="EMBL" id="KPV45038.1"/>
    </source>
</evidence>
<dbReference type="Pfam" id="PF00551">
    <property type="entry name" value="Formyl_trans_N"/>
    <property type="match status" value="1"/>
</dbReference>
<dbReference type="PATRIC" id="fig|471514.4.peg.2746"/>
<dbReference type="AlphaFoldDB" id="A0A0P9CQ83"/>
<reference evidence="8 9" key="1">
    <citation type="submission" date="2015-09" db="EMBL/GenBank/DDBJ databases">
        <title>Draft genome sequence of Alicyclobacillus ferrooxydans DSM 22381.</title>
        <authorList>
            <person name="Hemp J."/>
        </authorList>
    </citation>
    <scope>NUCLEOTIDE SEQUENCE [LARGE SCALE GENOMIC DNA]</scope>
    <source>
        <strain evidence="8 9">TC-34</strain>
    </source>
</reference>
<evidence type="ECO:0000256" key="1">
    <source>
        <dbReference type="ARBA" id="ARBA00005054"/>
    </source>
</evidence>
<evidence type="ECO:0000256" key="3">
    <source>
        <dbReference type="ARBA" id="ARBA00022755"/>
    </source>
</evidence>
<comment type="catalytic activity">
    <reaction evidence="5 6">
        <text>N(1)-(5-phospho-beta-D-ribosyl)glycinamide + (6R)-10-formyltetrahydrofolate = N(2)-formyl-N(1)-(5-phospho-beta-D-ribosyl)glycinamide + (6S)-5,6,7,8-tetrahydrofolate + H(+)</text>
        <dbReference type="Rhea" id="RHEA:15053"/>
        <dbReference type="ChEBI" id="CHEBI:15378"/>
        <dbReference type="ChEBI" id="CHEBI:57453"/>
        <dbReference type="ChEBI" id="CHEBI:143788"/>
        <dbReference type="ChEBI" id="CHEBI:147286"/>
        <dbReference type="ChEBI" id="CHEBI:195366"/>
        <dbReference type="EC" id="2.1.2.2"/>
    </reaction>
</comment>
<dbReference type="InterPro" id="IPR036477">
    <property type="entry name" value="Formyl_transf_N_sf"/>
</dbReference>
<dbReference type="SUPFAM" id="SSF53328">
    <property type="entry name" value="Formyltransferase"/>
    <property type="match status" value="1"/>
</dbReference>
<dbReference type="EMBL" id="LJCO01000017">
    <property type="protein sequence ID" value="KPV45038.1"/>
    <property type="molecule type" value="Genomic_DNA"/>
</dbReference>
<comment type="pathway">
    <text evidence="1 6">Purine metabolism; IMP biosynthesis via de novo pathway; N(2)-formyl-N(1)-(5-phospho-D-ribosyl)glycinamide from N(1)-(5-phospho-D-ribosyl)glycinamide (10-formyl THF route): step 1/1.</text>
</comment>